<organism evidence="13 14">
    <name type="scientific">Romanomermis culicivorax</name>
    <name type="common">Nematode worm</name>
    <dbReference type="NCBI Taxonomy" id="13658"/>
    <lineage>
        <taxon>Eukaryota</taxon>
        <taxon>Metazoa</taxon>
        <taxon>Ecdysozoa</taxon>
        <taxon>Nematoda</taxon>
        <taxon>Enoplea</taxon>
        <taxon>Dorylaimia</taxon>
        <taxon>Mermithida</taxon>
        <taxon>Mermithoidea</taxon>
        <taxon>Mermithidae</taxon>
        <taxon>Romanomermis</taxon>
    </lineage>
</organism>
<evidence type="ECO:0000256" key="3">
    <source>
        <dbReference type="ARBA" id="ARBA00008926"/>
    </source>
</evidence>
<dbReference type="InterPro" id="IPR007230">
    <property type="entry name" value="Nup98_auto-Pept-S59_dom"/>
</dbReference>
<evidence type="ECO:0000256" key="9">
    <source>
        <dbReference type="ARBA" id="ARBA00023010"/>
    </source>
</evidence>
<dbReference type="GO" id="GO:0006606">
    <property type="term" value="P:protein import into nucleus"/>
    <property type="evidence" value="ECO:0007669"/>
    <property type="project" value="TreeGrafter"/>
</dbReference>
<dbReference type="GO" id="GO:0000973">
    <property type="term" value="P:post-transcriptional tethering of RNA polymerase II gene DNA at nuclear periphery"/>
    <property type="evidence" value="ECO:0007669"/>
    <property type="project" value="TreeGrafter"/>
</dbReference>
<dbReference type="PROSITE" id="PS51434">
    <property type="entry name" value="NUP_C"/>
    <property type="match status" value="1"/>
</dbReference>
<dbReference type="InterPro" id="IPR036903">
    <property type="entry name" value="Nup98_auto-Pept-S59_dom_sf"/>
</dbReference>
<feature type="domain" description="Peptidase S59" evidence="12">
    <location>
        <begin position="131"/>
        <end position="274"/>
    </location>
</feature>
<sequence>MKAIEKLPSFNLSKPIGAPLPLNLEDSVNVAIDADRKSSEKSPIEYLSPIKPSNTPRHITFAPTVTSKIENVEHDSVYSQSKLSPVIDSSIYPKLPPASDDLSRDPTRILSECGNLIDKDTAKKVDEEKRRSSMDIFESSLKVEPATVGPDGKCYVDGFTVGRRDYGSVFWPGYVDLTNLNIDSLVHFRHKEITVYPDDTTKPAIGEGLNRTAEVTLERVWPNDKNTHMPIKDVQRLDTMRFREKLERASTKMGAQFIDYRPDSGSWVFKVSHFSKYGLLDDNGENELPMDTTVNVSPHDLTYDKVQRQKINIESQNVDFLEKSNVGLGGYSFPALDVDYAELSDTEPSILVKSDLSVEDNERLSHLKHQLFYEASLTKDESGRKIDDYLDIPKSQLKKQCLINDLYERSIQLLDSKFDVSHIDSKIMAPIGKLADLSASSLSSAVTTRLPTLHLIPPKNTLKMLPFETSLLKNLTQFYADSGAYSGRRFRIGWTGNSKFLRVAYTKEIDKQIQSRASLFNTAPELGRESLFSEISLIQMTSNDDIRTNLIELLLDVQLLNSVRYNRNGCPCFVPTNGVESIDRYLKLINSSEWGEFPCQDKNYFADVIKLCVAFWGRIGQNSNEQKDVRQYALEMSRKENLMDWLTHASKTAYADKLLNSQGLKGVLTFITMGDLEQAAEYAFKLGDFRLALSITQLCGSEAVRSLYKQQLSQWYQSQADRHIDIDRLKVYLLLSGLLQWKTSANIDINPFENLTWQQSLSLSLRYCTPSICSIADCVKLYDSTWSELGNGLSIEPKAEYCKRALSSSQKSGTADFNSTLSVIERKRLKNDVRYHLIKLFCERSYRLESVLNNATWTSDALSFYLSWHLWCILSAAGYTSLPEHTKNSLHIQYACQLERCGLWPWSIFVVMHISGDLDREKAVKHFLSTYAHSANEDLRNFLRNDLSIPEQWLTDAKSSKDLAKISNRSCSTIS</sequence>
<dbReference type="Gene3D" id="1.25.40.690">
    <property type="match status" value="1"/>
</dbReference>
<dbReference type="OMA" id="RWKFEVD"/>
<dbReference type="GO" id="GO:0017056">
    <property type="term" value="F:structural constituent of nuclear pore"/>
    <property type="evidence" value="ECO:0007669"/>
    <property type="project" value="InterPro"/>
</dbReference>
<dbReference type="PANTHER" id="PTHR23198:SF6">
    <property type="entry name" value="NUCLEAR PORE COMPLEX PROTEIN NUP98-NUP96"/>
    <property type="match status" value="1"/>
</dbReference>
<dbReference type="GO" id="GO:0044614">
    <property type="term" value="C:nuclear pore cytoplasmic filaments"/>
    <property type="evidence" value="ECO:0007669"/>
    <property type="project" value="TreeGrafter"/>
</dbReference>
<proteinExistence type="inferred from homology"/>
<dbReference type="AlphaFoldDB" id="A0A915HLZ1"/>
<keyword evidence="8" id="KW-0653">Protein transport</keyword>
<dbReference type="Gene3D" id="3.30.1610.10">
    <property type="entry name" value="Peptidase S59, nucleoporin"/>
    <property type="match status" value="1"/>
</dbReference>
<reference evidence="14" key="1">
    <citation type="submission" date="2022-11" db="UniProtKB">
        <authorList>
            <consortium name="WormBaseParasite"/>
        </authorList>
    </citation>
    <scope>IDENTIFICATION</scope>
</reference>
<evidence type="ECO:0000256" key="5">
    <source>
        <dbReference type="ARBA" id="ARBA00022448"/>
    </source>
</evidence>
<dbReference type="Pfam" id="PF12110">
    <property type="entry name" value="Nup96"/>
    <property type="match status" value="1"/>
</dbReference>
<evidence type="ECO:0000313" key="14">
    <source>
        <dbReference type="WBParaSite" id="nRc.2.0.1.t02357-RA"/>
    </source>
</evidence>
<dbReference type="GO" id="GO:0034398">
    <property type="term" value="P:telomere tethering at nuclear periphery"/>
    <property type="evidence" value="ECO:0007669"/>
    <property type="project" value="TreeGrafter"/>
</dbReference>
<comment type="subcellular location">
    <subcellularLocation>
        <location evidence="2">Nucleus membrane</location>
        <topology evidence="2">Peripheral membrane protein</topology>
        <orientation evidence="2">Nucleoplasmic side</orientation>
    </subcellularLocation>
    <subcellularLocation>
        <location evidence="1">Nucleus</location>
        <location evidence="1">Nuclear pore complex</location>
    </subcellularLocation>
</comment>
<keyword evidence="9" id="KW-0811">Translocation</keyword>
<keyword evidence="6" id="KW-0068">Autocatalytic cleavage</keyword>
<evidence type="ECO:0000256" key="8">
    <source>
        <dbReference type="ARBA" id="ARBA00022927"/>
    </source>
</evidence>
<dbReference type="Proteomes" id="UP000887565">
    <property type="component" value="Unplaced"/>
</dbReference>
<evidence type="ECO:0000256" key="7">
    <source>
        <dbReference type="ARBA" id="ARBA00022816"/>
    </source>
</evidence>
<accession>A0A915HLZ1</accession>
<dbReference type="GO" id="GO:0051028">
    <property type="term" value="P:mRNA transport"/>
    <property type="evidence" value="ECO:0007669"/>
    <property type="project" value="UniProtKB-KW"/>
</dbReference>
<evidence type="ECO:0000256" key="1">
    <source>
        <dbReference type="ARBA" id="ARBA00004567"/>
    </source>
</evidence>
<comment type="similarity">
    <text evidence="3">Belongs to the nucleoporin GLFG family.</text>
</comment>
<keyword evidence="11" id="KW-0539">Nucleus</keyword>
<protein>
    <recommendedName>
        <fullName evidence="4">Nuclear pore complex protein Nup98-Nup96</fullName>
    </recommendedName>
</protein>
<dbReference type="InterPro" id="IPR037665">
    <property type="entry name" value="Nucleoporin_S59-like"/>
</dbReference>
<dbReference type="Pfam" id="PF04096">
    <property type="entry name" value="Nucleoporin2"/>
    <property type="match status" value="1"/>
</dbReference>
<evidence type="ECO:0000256" key="6">
    <source>
        <dbReference type="ARBA" id="ARBA00022813"/>
    </source>
</evidence>
<dbReference type="InterPro" id="IPR021967">
    <property type="entry name" value="Nup98_C"/>
</dbReference>
<dbReference type="GO" id="GO:0008139">
    <property type="term" value="F:nuclear localization sequence binding"/>
    <property type="evidence" value="ECO:0007669"/>
    <property type="project" value="TreeGrafter"/>
</dbReference>
<evidence type="ECO:0000256" key="2">
    <source>
        <dbReference type="ARBA" id="ARBA00004620"/>
    </source>
</evidence>
<evidence type="ECO:0000256" key="10">
    <source>
        <dbReference type="ARBA" id="ARBA00023132"/>
    </source>
</evidence>
<evidence type="ECO:0000256" key="4">
    <source>
        <dbReference type="ARBA" id="ARBA00013472"/>
    </source>
</evidence>
<keyword evidence="7" id="KW-0509">mRNA transport</keyword>
<dbReference type="WBParaSite" id="nRc.2.0.1.t02357-RA">
    <property type="protein sequence ID" value="nRc.2.0.1.t02357-RA"/>
    <property type="gene ID" value="nRc.2.0.1.g02357"/>
</dbReference>
<keyword evidence="10" id="KW-0906">Nuclear pore complex</keyword>
<dbReference type="SUPFAM" id="SSF82215">
    <property type="entry name" value="C-terminal autoproteolytic domain of nucleoporin nup98"/>
    <property type="match status" value="1"/>
</dbReference>
<evidence type="ECO:0000313" key="13">
    <source>
        <dbReference type="Proteomes" id="UP000887565"/>
    </source>
</evidence>
<dbReference type="PANTHER" id="PTHR23198">
    <property type="entry name" value="NUCLEOPORIN"/>
    <property type="match status" value="1"/>
</dbReference>
<dbReference type="GO" id="GO:0006405">
    <property type="term" value="P:RNA export from nucleus"/>
    <property type="evidence" value="ECO:0007669"/>
    <property type="project" value="TreeGrafter"/>
</dbReference>
<dbReference type="GO" id="GO:0003723">
    <property type="term" value="F:RNA binding"/>
    <property type="evidence" value="ECO:0007669"/>
    <property type="project" value="TreeGrafter"/>
</dbReference>
<keyword evidence="13" id="KW-1185">Reference proteome</keyword>
<dbReference type="GO" id="GO:0031965">
    <property type="term" value="C:nuclear membrane"/>
    <property type="evidence" value="ECO:0007669"/>
    <property type="project" value="UniProtKB-SubCell"/>
</dbReference>
<evidence type="ECO:0000256" key="11">
    <source>
        <dbReference type="ARBA" id="ARBA00023242"/>
    </source>
</evidence>
<keyword evidence="5" id="KW-0813">Transport</keyword>
<evidence type="ECO:0000259" key="12">
    <source>
        <dbReference type="PROSITE" id="PS51434"/>
    </source>
</evidence>
<name>A0A915HLZ1_ROMCU</name>